<sequence length="394" mass="44891">MCSVSLEEKLFNDSREHCYVQLTNDSRKINFVLNQTLLSKYRNVFVRAWAIVFDAGKHVSNIIQLPTHCSLDNSTYNVWINKKYINLTDCNIEINNNTIGIFYKFSSPLNIPYECHVLDGDNVIKLNENIETLIDLTHTSNNTKRTVTLRFRVCHGDQRTITCSLLPKDSKMTSSKDTLLIIVVSIAIMFILFGCPVLYGLWKKCLKKRKEKNVTSTDFNSEKDVFLDKKTQDECNKTKSCSVLLTGKVGTGKSSTGNTILGREFFKTSRNIHISPCVIEKKSVNYGNIEMIIVDGPNFDPAVRNDSEKLKELFQHFQESLQLVPNGFDAILIVIRYGSKFTAEDVKTFEILKLALGNDVLKNYGIIVLTYGDTFLLEHPNEGYLQEWCCKQEG</sequence>
<feature type="non-terminal residue" evidence="6">
    <location>
        <position position="394"/>
    </location>
</feature>
<dbReference type="SUPFAM" id="SSF52540">
    <property type="entry name" value="P-loop containing nucleoside triphosphate hydrolases"/>
    <property type="match status" value="1"/>
</dbReference>
<dbReference type="GO" id="GO:0005525">
    <property type="term" value="F:GTP binding"/>
    <property type="evidence" value="ECO:0007669"/>
    <property type="project" value="UniProtKB-KW"/>
</dbReference>
<dbReference type="EMBL" id="JASAOG010000009">
    <property type="protein sequence ID" value="KAK0067091.1"/>
    <property type="molecule type" value="Genomic_DNA"/>
</dbReference>
<reference evidence="6" key="1">
    <citation type="journal article" date="2023" name="PLoS Negl. Trop. Dis.">
        <title>A genome sequence for Biomphalaria pfeifferi, the major vector snail for the human-infecting parasite Schistosoma mansoni.</title>
        <authorList>
            <person name="Bu L."/>
            <person name="Lu L."/>
            <person name="Laidemitt M.R."/>
            <person name="Zhang S.M."/>
            <person name="Mutuku M."/>
            <person name="Mkoji G."/>
            <person name="Steinauer M."/>
            <person name="Loker E.S."/>
        </authorList>
    </citation>
    <scope>NUCLEOTIDE SEQUENCE</scope>
    <source>
        <strain evidence="6">KasaAsao</strain>
    </source>
</reference>
<keyword evidence="2" id="KW-0547">Nucleotide-binding</keyword>
<evidence type="ECO:0000259" key="5">
    <source>
        <dbReference type="PROSITE" id="PS51720"/>
    </source>
</evidence>
<accession>A0AAD8C5Z6</accession>
<evidence type="ECO:0000313" key="6">
    <source>
        <dbReference type="EMBL" id="KAK0067091.1"/>
    </source>
</evidence>
<evidence type="ECO:0000256" key="1">
    <source>
        <dbReference type="ARBA" id="ARBA00008535"/>
    </source>
</evidence>
<dbReference type="Proteomes" id="UP001233172">
    <property type="component" value="Unassembled WGS sequence"/>
</dbReference>
<gene>
    <name evidence="6" type="ORF">Bpfe_003826</name>
</gene>
<feature type="domain" description="AIG1-type G" evidence="5">
    <location>
        <begin position="238"/>
        <end position="394"/>
    </location>
</feature>
<keyword evidence="4" id="KW-0812">Transmembrane</keyword>
<dbReference type="InterPro" id="IPR045058">
    <property type="entry name" value="GIMA/IAN/Toc"/>
</dbReference>
<dbReference type="PANTHER" id="PTHR10903:SF184">
    <property type="entry name" value="GTP-BINDING PROTEIN A"/>
    <property type="match status" value="1"/>
</dbReference>
<protein>
    <submittedName>
        <fullName evidence="6">GTPase IMAP family member 8</fullName>
    </submittedName>
</protein>
<proteinExistence type="inferred from homology"/>
<keyword evidence="4" id="KW-1133">Transmembrane helix</keyword>
<dbReference type="Pfam" id="PF04548">
    <property type="entry name" value="AIG1"/>
    <property type="match status" value="1"/>
</dbReference>
<dbReference type="InterPro" id="IPR006703">
    <property type="entry name" value="G_AIG1"/>
</dbReference>
<dbReference type="AlphaFoldDB" id="A0AAD8C5Z6"/>
<comment type="similarity">
    <text evidence="1">Belongs to the TRAFAC class TrmE-Era-EngA-EngB-Septin-like GTPase superfamily. AIG1/Toc34/Toc159-like paraseptin GTPase family. IAN subfamily.</text>
</comment>
<name>A0AAD8C5Z6_BIOPF</name>
<organism evidence="6 7">
    <name type="scientific">Biomphalaria pfeifferi</name>
    <name type="common">Bloodfluke planorb</name>
    <name type="synonym">Freshwater snail</name>
    <dbReference type="NCBI Taxonomy" id="112525"/>
    <lineage>
        <taxon>Eukaryota</taxon>
        <taxon>Metazoa</taxon>
        <taxon>Spiralia</taxon>
        <taxon>Lophotrochozoa</taxon>
        <taxon>Mollusca</taxon>
        <taxon>Gastropoda</taxon>
        <taxon>Heterobranchia</taxon>
        <taxon>Euthyneura</taxon>
        <taxon>Panpulmonata</taxon>
        <taxon>Hygrophila</taxon>
        <taxon>Lymnaeoidea</taxon>
        <taxon>Planorbidae</taxon>
        <taxon>Biomphalaria</taxon>
    </lineage>
</organism>
<evidence type="ECO:0000313" key="7">
    <source>
        <dbReference type="Proteomes" id="UP001233172"/>
    </source>
</evidence>
<keyword evidence="4" id="KW-0472">Membrane</keyword>
<evidence type="ECO:0000256" key="2">
    <source>
        <dbReference type="ARBA" id="ARBA00022741"/>
    </source>
</evidence>
<dbReference type="InterPro" id="IPR027417">
    <property type="entry name" value="P-loop_NTPase"/>
</dbReference>
<comment type="caution">
    <text evidence="6">The sequence shown here is derived from an EMBL/GenBank/DDBJ whole genome shotgun (WGS) entry which is preliminary data.</text>
</comment>
<evidence type="ECO:0000256" key="4">
    <source>
        <dbReference type="SAM" id="Phobius"/>
    </source>
</evidence>
<evidence type="ECO:0000256" key="3">
    <source>
        <dbReference type="ARBA" id="ARBA00023134"/>
    </source>
</evidence>
<reference evidence="6" key="2">
    <citation type="submission" date="2023-04" db="EMBL/GenBank/DDBJ databases">
        <authorList>
            <person name="Bu L."/>
            <person name="Lu L."/>
            <person name="Laidemitt M.R."/>
            <person name="Zhang S.M."/>
            <person name="Mutuku M."/>
            <person name="Mkoji G."/>
            <person name="Steinauer M."/>
            <person name="Loker E.S."/>
        </authorList>
    </citation>
    <scope>NUCLEOTIDE SEQUENCE</scope>
    <source>
        <strain evidence="6">KasaAsao</strain>
        <tissue evidence="6">Whole Snail</tissue>
    </source>
</reference>
<feature type="transmembrane region" description="Helical" evidence="4">
    <location>
        <begin position="179"/>
        <end position="202"/>
    </location>
</feature>
<dbReference type="PANTHER" id="PTHR10903">
    <property type="entry name" value="GTPASE, IMAP FAMILY MEMBER-RELATED"/>
    <property type="match status" value="1"/>
</dbReference>
<keyword evidence="3" id="KW-0342">GTP-binding</keyword>
<keyword evidence="7" id="KW-1185">Reference proteome</keyword>
<dbReference type="Gene3D" id="3.40.50.300">
    <property type="entry name" value="P-loop containing nucleotide triphosphate hydrolases"/>
    <property type="match status" value="1"/>
</dbReference>
<dbReference type="PROSITE" id="PS51720">
    <property type="entry name" value="G_AIG1"/>
    <property type="match status" value="1"/>
</dbReference>